<feature type="compositionally biased region" description="Basic and acidic residues" evidence="1">
    <location>
        <begin position="169"/>
        <end position="178"/>
    </location>
</feature>
<feature type="region of interest" description="Disordered" evidence="1">
    <location>
        <begin position="142"/>
        <end position="193"/>
    </location>
</feature>
<feature type="region of interest" description="Disordered" evidence="1">
    <location>
        <begin position="239"/>
        <end position="290"/>
    </location>
</feature>
<protein>
    <submittedName>
        <fullName evidence="3">Uncharacterized protein</fullName>
    </submittedName>
</protein>
<accession>A0A1B9F8G2</accession>
<dbReference type="Proteomes" id="UP000093080">
    <property type="component" value="Unassembled WGS sequence"/>
</dbReference>
<feature type="chain" id="PRO_5008626220" evidence="2">
    <location>
        <begin position="25"/>
        <end position="290"/>
    </location>
</feature>
<organism evidence="3 4">
    <name type="scientific">Dissulfuribacter thermophilus</name>
    <dbReference type="NCBI Taxonomy" id="1156395"/>
    <lineage>
        <taxon>Bacteria</taxon>
        <taxon>Pseudomonadati</taxon>
        <taxon>Thermodesulfobacteriota</taxon>
        <taxon>Dissulfuribacteria</taxon>
        <taxon>Dissulfuribacterales</taxon>
        <taxon>Dissulfuribacteraceae</taxon>
        <taxon>Dissulfuribacter</taxon>
    </lineage>
</organism>
<keyword evidence="2" id="KW-0732">Signal</keyword>
<proteinExistence type="predicted"/>
<dbReference type="AlphaFoldDB" id="A0A1B9F8G2"/>
<keyword evidence="4" id="KW-1185">Reference proteome</keyword>
<dbReference type="PATRIC" id="fig|1156395.6.peg.6"/>
<evidence type="ECO:0000313" key="4">
    <source>
        <dbReference type="Proteomes" id="UP000093080"/>
    </source>
</evidence>
<reference evidence="3 4" key="1">
    <citation type="submission" date="2016-06" db="EMBL/GenBank/DDBJ databases">
        <title>Respiratory ammonification of nitrate coupled to the oxidation of elemental sulfur in deep-sea autotrophic thermophilic bacteria.</title>
        <authorList>
            <person name="Slobodkina G.B."/>
            <person name="Mardanov A.V."/>
            <person name="Ravin N.V."/>
            <person name="Frolova A.A."/>
            <person name="Viryasiv M.B."/>
            <person name="Chernyh N.A."/>
            <person name="Bonch-Osmolovskaya E.A."/>
            <person name="Slobodkin A.I."/>
        </authorList>
    </citation>
    <scope>NUCLEOTIDE SEQUENCE [LARGE SCALE GENOMIC DNA]</scope>
    <source>
        <strain evidence="3 4">S69</strain>
    </source>
</reference>
<evidence type="ECO:0000313" key="3">
    <source>
        <dbReference type="EMBL" id="OCC16190.1"/>
    </source>
</evidence>
<feature type="compositionally biased region" description="Basic and acidic residues" evidence="1">
    <location>
        <begin position="239"/>
        <end position="264"/>
    </location>
</feature>
<gene>
    <name evidence="3" type="ORF">DBT_0007</name>
</gene>
<evidence type="ECO:0000256" key="1">
    <source>
        <dbReference type="SAM" id="MobiDB-lite"/>
    </source>
</evidence>
<dbReference type="EMBL" id="MAGO01000001">
    <property type="protein sequence ID" value="OCC16190.1"/>
    <property type="molecule type" value="Genomic_DNA"/>
</dbReference>
<dbReference type="RefSeq" id="WP_067615197.1">
    <property type="nucleotide sequence ID" value="NZ_MAGO01000001.1"/>
</dbReference>
<feature type="signal peptide" evidence="2">
    <location>
        <begin position="1"/>
        <end position="24"/>
    </location>
</feature>
<feature type="compositionally biased region" description="Basic and acidic residues" evidence="1">
    <location>
        <begin position="272"/>
        <end position="282"/>
    </location>
</feature>
<comment type="caution">
    <text evidence="3">The sequence shown here is derived from an EMBL/GenBank/DDBJ whole genome shotgun (WGS) entry which is preliminary data.</text>
</comment>
<evidence type="ECO:0000256" key="2">
    <source>
        <dbReference type="SAM" id="SignalP"/>
    </source>
</evidence>
<sequence length="290" mass="33196">MKLKRMMMFIFAVFLLGLYSQSMAYASSIEVKSIDLKGGLNRAYLSRGIQEILLSRLSSAGIRAYKAEKTSSETEYSLTGYLKKVGNKELLVHLVLRRLGKKDAEAVEREFERKVESEDGLITAIDELSKDIVGYLETDRDYLSQGPIPPGPSQKQVETRPMELSSQLHVEKRGRPSEMEIELSPDLPPEDEKNLRESEGIFSLFKWRDKAKAKDVEGLPAYTSNLPVPTPEELMALEQHREKETKKAKKEFEKKETEFSRQDLGHLSGEQAKVEQPDERGKRLPTWKWF</sequence>
<name>A0A1B9F8G2_9BACT</name>
<dbReference type="STRING" id="1156395.DBT_0007"/>